<dbReference type="EMBL" id="MQTW01000011">
    <property type="protein sequence ID" value="RYC94566.1"/>
    <property type="molecule type" value="Genomic_DNA"/>
</dbReference>
<organism evidence="2 3">
    <name type="scientific">Fusarium oxysporum f. sp. narcissi</name>
    <dbReference type="NCBI Taxonomy" id="451672"/>
    <lineage>
        <taxon>Eukaryota</taxon>
        <taxon>Fungi</taxon>
        <taxon>Dikarya</taxon>
        <taxon>Ascomycota</taxon>
        <taxon>Pezizomycotina</taxon>
        <taxon>Sordariomycetes</taxon>
        <taxon>Hypocreomycetidae</taxon>
        <taxon>Hypocreales</taxon>
        <taxon>Nectriaceae</taxon>
        <taxon>Fusarium</taxon>
        <taxon>Fusarium oxysporum species complex</taxon>
    </lineage>
</organism>
<dbReference type="AlphaFoldDB" id="A0A4Q2W4D3"/>
<dbReference type="Proteomes" id="UP000290540">
    <property type="component" value="Unassembled WGS sequence"/>
</dbReference>
<protein>
    <submittedName>
        <fullName evidence="2">Uncharacterized protein</fullName>
    </submittedName>
</protein>
<comment type="caution">
    <text evidence="2">The sequence shown here is derived from an EMBL/GenBank/DDBJ whole genome shotgun (WGS) entry which is preliminary data.</text>
</comment>
<evidence type="ECO:0000313" key="3">
    <source>
        <dbReference type="Proteomes" id="UP000290540"/>
    </source>
</evidence>
<evidence type="ECO:0000313" key="2">
    <source>
        <dbReference type="EMBL" id="RYC94566.1"/>
    </source>
</evidence>
<reference evidence="2 3" key="1">
    <citation type="submission" date="2016-12" db="EMBL/GenBank/DDBJ databases">
        <title>Draft genome sequence of Fusarium oxysporum causing rot on Narcissus.</title>
        <authorList>
            <person name="Armitage A.D."/>
            <person name="Taylor A."/>
            <person name="Clarkson J.P."/>
            <person name="Harrison R.J."/>
            <person name="Jackson A.C."/>
        </authorList>
    </citation>
    <scope>NUCLEOTIDE SEQUENCE [LARGE SCALE GENOMIC DNA]</scope>
    <source>
        <strain evidence="2 3">N139</strain>
    </source>
</reference>
<proteinExistence type="predicted"/>
<accession>A0A4Q2W4D3</accession>
<name>A0A4Q2W4D3_FUSOX</name>
<feature type="compositionally biased region" description="Basic and acidic residues" evidence="1">
    <location>
        <begin position="46"/>
        <end position="56"/>
    </location>
</feature>
<gene>
    <name evidence="2" type="ORF">BFJ63_vAg2440</name>
</gene>
<evidence type="ECO:0000256" key="1">
    <source>
        <dbReference type="SAM" id="MobiDB-lite"/>
    </source>
</evidence>
<sequence length="97" mass="11093">MGNIARHTPSKEETLPQIRVQFIKGFNSTRPSKRCDYQVKARTRQAKGEAETKSGDYDNDANMEQKKKKAHGVPRLIRSAMEVAQAACRSYTRYNVF</sequence>
<feature type="region of interest" description="Disordered" evidence="1">
    <location>
        <begin position="37"/>
        <end position="60"/>
    </location>
</feature>